<name>A0A2X0Q6U0_BROTH</name>
<dbReference type="Proteomes" id="UP000270190">
    <property type="component" value="Unassembled WGS sequence"/>
</dbReference>
<dbReference type="AlphaFoldDB" id="A0A2X0Q6U0"/>
<proteinExistence type="predicted"/>
<sequence>MFQIVDKVSQNCFSFENDLSHFVYDMSRLNRNAVIVETTSD</sequence>
<gene>
    <name evidence="1" type="ORF">BTBSAS_110035</name>
</gene>
<reference evidence="2" key="1">
    <citation type="submission" date="2018-04" db="EMBL/GenBank/DDBJ databases">
        <authorList>
            <person name="Illikoud N."/>
        </authorList>
    </citation>
    <scope>NUCLEOTIDE SEQUENCE [LARGE SCALE GENOMIC DNA]</scope>
</reference>
<protein>
    <submittedName>
        <fullName evidence="1">Uncharacterized protein</fullName>
    </submittedName>
</protein>
<accession>A0A2X0Q6U0</accession>
<dbReference type="EMBL" id="OUNC01000003">
    <property type="protein sequence ID" value="SPP26686.1"/>
    <property type="molecule type" value="Genomic_DNA"/>
</dbReference>
<organism evidence="1 2">
    <name type="scientific">Brochothrix thermosphacta</name>
    <name type="common">Microbacterium thermosphactum</name>
    <dbReference type="NCBI Taxonomy" id="2756"/>
    <lineage>
        <taxon>Bacteria</taxon>
        <taxon>Bacillati</taxon>
        <taxon>Bacillota</taxon>
        <taxon>Bacilli</taxon>
        <taxon>Bacillales</taxon>
        <taxon>Listeriaceae</taxon>
        <taxon>Brochothrix</taxon>
    </lineage>
</organism>
<evidence type="ECO:0000313" key="1">
    <source>
        <dbReference type="EMBL" id="SPP26686.1"/>
    </source>
</evidence>
<evidence type="ECO:0000313" key="2">
    <source>
        <dbReference type="Proteomes" id="UP000270190"/>
    </source>
</evidence>